<dbReference type="Pfam" id="PF13229">
    <property type="entry name" value="Beta_helix"/>
    <property type="match status" value="1"/>
</dbReference>
<dbReference type="PANTHER" id="PTHR22990">
    <property type="entry name" value="F-BOX ONLY PROTEIN"/>
    <property type="match status" value="1"/>
</dbReference>
<gene>
    <name evidence="4" type="ORF">TRFO_17109</name>
</gene>
<dbReference type="InterPro" id="IPR001841">
    <property type="entry name" value="Znf_RING"/>
</dbReference>
<keyword evidence="5" id="KW-1185">Reference proteome</keyword>
<dbReference type="VEuPathDB" id="TrichDB:TRFO_17109"/>
<keyword evidence="1" id="KW-0677">Repeat</keyword>
<keyword evidence="2" id="KW-0863">Zinc-finger</keyword>
<dbReference type="InterPro" id="IPR051550">
    <property type="entry name" value="SCF-Subunits/Alg-Epimerases"/>
</dbReference>
<accession>A0A1J4KNG7</accession>
<dbReference type="EMBL" id="MLAK01000553">
    <property type="protein sequence ID" value="OHT12857.1"/>
    <property type="molecule type" value="Genomic_DNA"/>
</dbReference>
<feature type="domain" description="RING-type" evidence="3">
    <location>
        <begin position="473"/>
        <end position="512"/>
    </location>
</feature>
<dbReference type="InterPro" id="IPR012334">
    <property type="entry name" value="Pectin_lyas_fold"/>
</dbReference>
<keyword evidence="2" id="KW-0479">Metal-binding</keyword>
<feature type="domain" description="RING-type" evidence="3">
    <location>
        <begin position="530"/>
        <end position="569"/>
    </location>
</feature>
<dbReference type="SUPFAM" id="SSF51126">
    <property type="entry name" value="Pectin lyase-like"/>
    <property type="match status" value="2"/>
</dbReference>
<evidence type="ECO:0000259" key="3">
    <source>
        <dbReference type="PROSITE" id="PS50089"/>
    </source>
</evidence>
<keyword evidence="2" id="KW-0862">Zinc</keyword>
<dbReference type="GO" id="GO:0008270">
    <property type="term" value="F:zinc ion binding"/>
    <property type="evidence" value="ECO:0007669"/>
    <property type="project" value="UniProtKB-KW"/>
</dbReference>
<evidence type="ECO:0000256" key="2">
    <source>
        <dbReference type="PROSITE-ProRule" id="PRU00175"/>
    </source>
</evidence>
<dbReference type="Proteomes" id="UP000179807">
    <property type="component" value="Unassembled WGS sequence"/>
</dbReference>
<dbReference type="InterPro" id="IPR013083">
    <property type="entry name" value="Znf_RING/FYVE/PHD"/>
</dbReference>
<comment type="caution">
    <text evidence="4">The sequence shown here is derived from an EMBL/GenBank/DDBJ whole genome shotgun (WGS) entry which is preliminary data.</text>
</comment>
<dbReference type="Pfam" id="PF13920">
    <property type="entry name" value="zf-C3HC4_3"/>
    <property type="match status" value="2"/>
</dbReference>
<evidence type="ECO:0000256" key="1">
    <source>
        <dbReference type="ARBA" id="ARBA00022737"/>
    </source>
</evidence>
<dbReference type="PANTHER" id="PTHR22990:SF15">
    <property type="entry name" value="F-BOX ONLY PROTEIN 10"/>
    <property type="match status" value="1"/>
</dbReference>
<name>A0A1J4KNG7_9EUKA</name>
<dbReference type="SUPFAM" id="SSF57850">
    <property type="entry name" value="RING/U-box"/>
    <property type="match status" value="2"/>
</dbReference>
<dbReference type="GeneID" id="94834096"/>
<dbReference type="Gene3D" id="3.30.40.10">
    <property type="entry name" value="Zinc/RING finger domain, C3HC4 (zinc finger)"/>
    <property type="match status" value="2"/>
</dbReference>
<protein>
    <recommendedName>
        <fullName evidence="3">RING-type domain-containing protein</fullName>
    </recommendedName>
</protein>
<organism evidence="4 5">
    <name type="scientific">Tritrichomonas foetus</name>
    <dbReference type="NCBI Taxonomy" id="1144522"/>
    <lineage>
        <taxon>Eukaryota</taxon>
        <taxon>Metamonada</taxon>
        <taxon>Parabasalia</taxon>
        <taxon>Tritrichomonadida</taxon>
        <taxon>Tritrichomonadidae</taxon>
        <taxon>Tritrichomonas</taxon>
    </lineage>
</organism>
<evidence type="ECO:0000313" key="4">
    <source>
        <dbReference type="EMBL" id="OHT12857.1"/>
    </source>
</evidence>
<reference evidence="4" key="1">
    <citation type="submission" date="2016-10" db="EMBL/GenBank/DDBJ databases">
        <authorList>
            <person name="Benchimol M."/>
            <person name="Almeida L.G."/>
            <person name="Vasconcelos A.T."/>
            <person name="Perreira-Neves A."/>
            <person name="Rosa I.A."/>
            <person name="Tasca T."/>
            <person name="Bogo M.R."/>
            <person name="de Souza W."/>
        </authorList>
    </citation>
    <scope>NUCLEOTIDE SEQUENCE [LARGE SCALE GENOMIC DNA]</scope>
    <source>
        <strain evidence="4">K</strain>
    </source>
</reference>
<dbReference type="OrthoDB" id="1711136at2759"/>
<dbReference type="PROSITE" id="PS50089">
    <property type="entry name" value="ZF_RING_2"/>
    <property type="match status" value="2"/>
</dbReference>
<dbReference type="AlphaFoldDB" id="A0A1J4KNG7"/>
<dbReference type="InterPro" id="IPR006626">
    <property type="entry name" value="PbH1"/>
</dbReference>
<sequence>MKDLCGLSFKNTTFSNPFKKFSLLKFMADDISGEKMNPEIDISQIKKEPHFDSYHFTEPVYHFENKTIVISTSTSIKSLIHSIIICDRFIVNAEKVKISGFHFECMVSFSGCSDVLLSDCTIANTNPEFAAIQIVNSKAILIKNVEIMLSSSPKGGIILEDSFAMLEKVTIRDLLYTLLTIYDSCVEIKNCVFDGSYQNGIVVESSKVKMQNSVIANINQTGIYLTSLKDAIIESNKLHDIQGVAILLLSESKATISKNEFSNILGSAIGVAQMSAVMVEENIASDIGTPVFWLFNDCEGVYQNNKITKTERLGICSRGATKITIKGNDLTDIKECAISIADTKTAIVSNNTIQNTSIAAIEVYNKSFCDINSNRMNDVGDYGISVFAGSKINALNNFIHGAKRAVIQMKYKGCGRLIGNKTQNCLKLVDGPTTGLFYFKNNSPFKNLTNNISLRGNGINFEKTYIDSKDKLCMKCLKNPRNCFFSNCGHKIYCEECATEFLKGNDKCPLCRCHIDKITTGFMTSDDNNCFLCFLRPSSCIILPCGHMGFCSDCMKKWFATNQSCPYCREEFAYYKPIIHDI</sequence>
<evidence type="ECO:0000313" key="5">
    <source>
        <dbReference type="Proteomes" id="UP000179807"/>
    </source>
</evidence>
<dbReference type="GO" id="GO:0006511">
    <property type="term" value="P:ubiquitin-dependent protein catabolic process"/>
    <property type="evidence" value="ECO:0007669"/>
    <property type="project" value="TreeGrafter"/>
</dbReference>
<dbReference type="Pfam" id="PF05048">
    <property type="entry name" value="NosD"/>
    <property type="match status" value="1"/>
</dbReference>
<dbReference type="SMART" id="SM00710">
    <property type="entry name" value="PbH1"/>
    <property type="match status" value="8"/>
</dbReference>
<proteinExistence type="predicted"/>
<dbReference type="InterPro" id="IPR039448">
    <property type="entry name" value="Beta_helix"/>
</dbReference>
<dbReference type="InterPro" id="IPR011050">
    <property type="entry name" value="Pectin_lyase_fold/virulence"/>
</dbReference>
<dbReference type="SMART" id="SM00184">
    <property type="entry name" value="RING"/>
    <property type="match status" value="2"/>
</dbReference>
<dbReference type="Gene3D" id="2.160.20.10">
    <property type="entry name" value="Single-stranded right-handed beta-helix, Pectin lyase-like"/>
    <property type="match status" value="2"/>
</dbReference>
<dbReference type="RefSeq" id="XP_068365993.1">
    <property type="nucleotide sequence ID" value="XM_068499392.1"/>
</dbReference>
<dbReference type="InterPro" id="IPR007742">
    <property type="entry name" value="NosD_dom"/>
</dbReference>